<proteinExistence type="predicted"/>
<evidence type="ECO:0000313" key="1">
    <source>
        <dbReference type="Proteomes" id="UP000887565"/>
    </source>
</evidence>
<name>A0A915JTM1_ROMCU</name>
<reference evidence="2" key="1">
    <citation type="submission" date="2022-11" db="UniProtKB">
        <authorList>
            <consortium name="WormBaseParasite"/>
        </authorList>
    </citation>
    <scope>IDENTIFICATION</scope>
</reference>
<keyword evidence="1" id="KW-1185">Reference proteome</keyword>
<organism evidence="1 2">
    <name type="scientific">Romanomermis culicivorax</name>
    <name type="common">Nematode worm</name>
    <dbReference type="NCBI Taxonomy" id="13658"/>
    <lineage>
        <taxon>Eukaryota</taxon>
        <taxon>Metazoa</taxon>
        <taxon>Ecdysozoa</taxon>
        <taxon>Nematoda</taxon>
        <taxon>Enoplea</taxon>
        <taxon>Dorylaimia</taxon>
        <taxon>Mermithida</taxon>
        <taxon>Mermithoidea</taxon>
        <taxon>Mermithidae</taxon>
        <taxon>Romanomermis</taxon>
    </lineage>
</organism>
<accession>A0A915JTM1</accession>
<dbReference type="AlphaFoldDB" id="A0A915JTM1"/>
<sequence>MKACKMRNEEKNKVFEVIYAAILQQDFLPKKMTMKAFIGRFMCVGERGSCCDEHPKFESDKQLPYVGIARTGACCCTWLLS</sequence>
<dbReference type="Proteomes" id="UP000887565">
    <property type="component" value="Unplaced"/>
</dbReference>
<dbReference type="WBParaSite" id="nRc.2.0.1.t29700-RA">
    <property type="protein sequence ID" value="nRc.2.0.1.t29700-RA"/>
    <property type="gene ID" value="nRc.2.0.1.g29700"/>
</dbReference>
<evidence type="ECO:0000313" key="2">
    <source>
        <dbReference type="WBParaSite" id="nRc.2.0.1.t29700-RA"/>
    </source>
</evidence>
<protein>
    <submittedName>
        <fullName evidence="2">Uncharacterized protein</fullName>
    </submittedName>
</protein>